<feature type="domain" description="CN hydrolase" evidence="10">
    <location>
        <begin position="269"/>
        <end position="522"/>
    </location>
</feature>
<evidence type="ECO:0000259" key="10">
    <source>
        <dbReference type="PROSITE" id="PS50263"/>
    </source>
</evidence>
<dbReference type="PANTHER" id="PTHR38686:SF1">
    <property type="entry name" value="APOLIPOPROTEIN N-ACYLTRANSFERASE"/>
    <property type="match status" value="1"/>
</dbReference>
<dbReference type="HAMAP" id="MF_01148">
    <property type="entry name" value="Lnt"/>
    <property type="match status" value="1"/>
</dbReference>
<evidence type="ECO:0000256" key="9">
    <source>
        <dbReference type="SAM" id="MobiDB-lite"/>
    </source>
</evidence>
<protein>
    <recommendedName>
        <fullName evidence="8">Apolipoprotein N-acyltransferase</fullName>
        <shortName evidence="8">ALP N-acyltransferase</shortName>
        <ecNumber evidence="8">2.3.1.269</ecNumber>
    </recommendedName>
</protein>
<dbReference type="EMBL" id="CP108264">
    <property type="protein sequence ID" value="WTU72251.1"/>
    <property type="molecule type" value="Genomic_DNA"/>
</dbReference>
<gene>
    <name evidence="8 11" type="primary">lnt</name>
    <name evidence="11" type="ORF">OG327_02300</name>
</gene>
<dbReference type="AlphaFoldDB" id="A0AAU2JKD3"/>
<feature type="transmembrane region" description="Helical" evidence="8">
    <location>
        <begin position="62"/>
        <end position="79"/>
    </location>
</feature>
<dbReference type="NCBIfam" id="TIGR00546">
    <property type="entry name" value="lnt"/>
    <property type="match status" value="1"/>
</dbReference>
<sequence length="565" mass="58834">MSSSVTREAGNEPAKPDDRADAVAGAGAAADDGAGTGTGTGAGAGAGAVSVASPGKGTRKEFWLRALLAVLSGVLLYLSFPPRPLWWLAPLALALLAGCLHGRRARAGFALGFFAGLGYLLPLLAWTGEEVGPVPWLALAALEAALIGLTGLGIALVSRLPAWPLFAAAVWVAGEGLRARAPFGGFPWGKLAFGQADGVFTPIVALGGTPLLSFAVALCGFGLYGALRTARDHPTRTGAALAALTVVAPVAAGLAARPLVSDAAEDGTVVAAVIQGNVPRLGLDFNSQRRQVLDNHAKRTEQLAEDVKAGRVPKPDFVVWPENSSDLDPYAQPDAHAVIDKAVKAIGVPVAIGAVVAPETGPLRNTMILWDPVTGPTATYDKRKIQPFGERIPMRSFVRLFSSDVDRVRRDFGPGKEPGVFDMAGSGVGMVTCFEAAFDDAVRSTVRAGAQVIAVPSNNATFGRSQMTYQQLAMDRVRAVEHSRTVLVPVTSGVSAVIRPDGKIVRQTEMFTADALVAEIPLRSSETPATRFGPLPEYLLLALAAGGLGWVTARRIRARRAGAVS</sequence>
<dbReference type="Pfam" id="PF00795">
    <property type="entry name" value="CN_hydrolase"/>
    <property type="match status" value="1"/>
</dbReference>
<dbReference type="PANTHER" id="PTHR38686">
    <property type="entry name" value="APOLIPOPROTEIN N-ACYLTRANSFERASE"/>
    <property type="match status" value="1"/>
</dbReference>
<dbReference type="GO" id="GO:0005886">
    <property type="term" value="C:plasma membrane"/>
    <property type="evidence" value="ECO:0007669"/>
    <property type="project" value="UniProtKB-SubCell"/>
</dbReference>
<reference evidence="11" key="1">
    <citation type="submission" date="2022-10" db="EMBL/GenBank/DDBJ databases">
        <title>The complete genomes of actinobacterial strains from the NBC collection.</title>
        <authorList>
            <person name="Joergensen T.S."/>
            <person name="Alvarez Arevalo M."/>
            <person name="Sterndorff E.B."/>
            <person name="Faurdal D."/>
            <person name="Vuksanovic O."/>
            <person name="Mourched A.-S."/>
            <person name="Charusanti P."/>
            <person name="Shaw S."/>
            <person name="Blin K."/>
            <person name="Weber T."/>
        </authorList>
    </citation>
    <scope>NUCLEOTIDE SEQUENCE</scope>
    <source>
        <strain evidence="11">NBC_00049</strain>
    </source>
</reference>
<comment type="similarity">
    <text evidence="8">Belongs to the CN hydrolase family. Apolipoprotein N-acyltransferase subfamily.</text>
</comment>
<dbReference type="SUPFAM" id="SSF56317">
    <property type="entry name" value="Carbon-nitrogen hydrolase"/>
    <property type="match status" value="1"/>
</dbReference>
<dbReference type="GO" id="GO:0042158">
    <property type="term" value="P:lipoprotein biosynthetic process"/>
    <property type="evidence" value="ECO:0007669"/>
    <property type="project" value="UniProtKB-UniRule"/>
</dbReference>
<evidence type="ECO:0000256" key="4">
    <source>
        <dbReference type="ARBA" id="ARBA00022692"/>
    </source>
</evidence>
<evidence type="ECO:0000256" key="2">
    <source>
        <dbReference type="ARBA" id="ARBA00022475"/>
    </source>
</evidence>
<name>A0AAU2JKD3_9ACTN</name>
<feature type="transmembrane region" description="Helical" evidence="8">
    <location>
        <begin position="162"/>
        <end position="179"/>
    </location>
</feature>
<evidence type="ECO:0000256" key="7">
    <source>
        <dbReference type="ARBA" id="ARBA00023315"/>
    </source>
</evidence>
<evidence type="ECO:0000256" key="1">
    <source>
        <dbReference type="ARBA" id="ARBA00004651"/>
    </source>
</evidence>
<dbReference type="GO" id="GO:0016410">
    <property type="term" value="F:N-acyltransferase activity"/>
    <property type="evidence" value="ECO:0007669"/>
    <property type="project" value="UniProtKB-UniRule"/>
</dbReference>
<keyword evidence="5 8" id="KW-1133">Transmembrane helix</keyword>
<evidence type="ECO:0000256" key="8">
    <source>
        <dbReference type="HAMAP-Rule" id="MF_01148"/>
    </source>
</evidence>
<proteinExistence type="inferred from homology"/>
<dbReference type="EC" id="2.3.1.269" evidence="8"/>
<feature type="compositionally biased region" description="Low complexity" evidence="9">
    <location>
        <begin position="22"/>
        <end position="31"/>
    </location>
</feature>
<organism evidence="11">
    <name type="scientific">Streptomyces sp. NBC_00049</name>
    <dbReference type="NCBI Taxonomy" id="2903617"/>
    <lineage>
        <taxon>Bacteria</taxon>
        <taxon>Bacillati</taxon>
        <taxon>Actinomycetota</taxon>
        <taxon>Actinomycetes</taxon>
        <taxon>Kitasatosporales</taxon>
        <taxon>Streptomycetaceae</taxon>
        <taxon>Streptomyces</taxon>
    </lineage>
</organism>
<evidence type="ECO:0000256" key="5">
    <source>
        <dbReference type="ARBA" id="ARBA00022989"/>
    </source>
</evidence>
<feature type="transmembrane region" description="Helical" evidence="8">
    <location>
        <begin position="199"/>
        <end position="227"/>
    </location>
</feature>
<dbReference type="Gene3D" id="3.60.110.10">
    <property type="entry name" value="Carbon-nitrogen hydrolase"/>
    <property type="match status" value="1"/>
</dbReference>
<accession>A0AAU2JKD3</accession>
<comment type="subcellular location">
    <subcellularLocation>
        <location evidence="1 8">Cell membrane</location>
        <topology evidence="1 8">Multi-pass membrane protein</topology>
    </subcellularLocation>
</comment>
<dbReference type="CDD" id="cd07571">
    <property type="entry name" value="ALP_N-acyl_transferase"/>
    <property type="match status" value="1"/>
</dbReference>
<feature type="region of interest" description="Disordered" evidence="9">
    <location>
        <begin position="1"/>
        <end position="31"/>
    </location>
</feature>
<comment type="pathway">
    <text evidence="8">Protein modification; lipoprotein biosynthesis (N-acyl transfer).</text>
</comment>
<feature type="transmembrane region" description="Helical" evidence="8">
    <location>
        <begin position="239"/>
        <end position="260"/>
    </location>
</feature>
<evidence type="ECO:0000256" key="3">
    <source>
        <dbReference type="ARBA" id="ARBA00022679"/>
    </source>
</evidence>
<comment type="function">
    <text evidence="8">Catalyzes the phospholipid dependent N-acylation of the N-terminal cysteine of apolipoprotein, the last step in lipoprotein maturation.</text>
</comment>
<dbReference type="InterPro" id="IPR045378">
    <property type="entry name" value="LNT_N"/>
</dbReference>
<keyword evidence="3 8" id="KW-0808">Transferase</keyword>
<keyword evidence="4 8" id="KW-0812">Transmembrane</keyword>
<keyword evidence="2 8" id="KW-1003">Cell membrane</keyword>
<feature type="transmembrane region" description="Helical" evidence="8">
    <location>
        <begin position="85"/>
        <end position="102"/>
    </location>
</feature>
<dbReference type="InterPro" id="IPR036526">
    <property type="entry name" value="C-N_Hydrolase_sf"/>
</dbReference>
<feature type="transmembrane region" description="Helical" evidence="8">
    <location>
        <begin position="134"/>
        <end position="155"/>
    </location>
</feature>
<dbReference type="InterPro" id="IPR004563">
    <property type="entry name" value="Apolipo_AcylTrfase"/>
</dbReference>
<feature type="transmembrane region" description="Helical" evidence="8">
    <location>
        <begin position="109"/>
        <end position="128"/>
    </location>
</feature>
<dbReference type="PROSITE" id="PS50263">
    <property type="entry name" value="CN_HYDROLASE"/>
    <property type="match status" value="1"/>
</dbReference>
<dbReference type="Pfam" id="PF20154">
    <property type="entry name" value="LNT_N"/>
    <property type="match status" value="1"/>
</dbReference>
<keyword evidence="6 8" id="KW-0472">Membrane</keyword>
<dbReference type="InterPro" id="IPR003010">
    <property type="entry name" value="C-N_Hydrolase"/>
</dbReference>
<keyword evidence="7 8" id="KW-0012">Acyltransferase</keyword>
<evidence type="ECO:0000256" key="6">
    <source>
        <dbReference type="ARBA" id="ARBA00023136"/>
    </source>
</evidence>
<comment type="catalytic activity">
    <reaction evidence="8">
        <text>N-terminal S-1,2-diacyl-sn-glyceryl-L-cysteinyl-[lipoprotein] + a glycerophospholipid = N-acyl-S-1,2-diacyl-sn-glyceryl-L-cysteinyl-[lipoprotein] + a 2-acyl-sn-glycero-3-phospholipid + H(+)</text>
        <dbReference type="Rhea" id="RHEA:48228"/>
        <dbReference type="Rhea" id="RHEA-COMP:14681"/>
        <dbReference type="Rhea" id="RHEA-COMP:14684"/>
        <dbReference type="ChEBI" id="CHEBI:15378"/>
        <dbReference type="ChEBI" id="CHEBI:136912"/>
        <dbReference type="ChEBI" id="CHEBI:140656"/>
        <dbReference type="ChEBI" id="CHEBI:140657"/>
        <dbReference type="ChEBI" id="CHEBI:140660"/>
        <dbReference type="EC" id="2.3.1.269"/>
    </reaction>
</comment>
<evidence type="ECO:0000313" key="11">
    <source>
        <dbReference type="EMBL" id="WTU72251.1"/>
    </source>
</evidence>